<keyword evidence="9" id="KW-0406">Ion transport</keyword>
<keyword evidence="7 13" id="KW-1133">Transmembrane helix</keyword>
<keyword evidence="3" id="KW-0813">Transport</keyword>
<evidence type="ECO:0000256" key="10">
    <source>
        <dbReference type="ARBA" id="ARBA00023136"/>
    </source>
</evidence>
<name>A0A1H6G1D1_9EURY</name>
<keyword evidence="10 13" id="KW-0472">Membrane</keyword>
<feature type="transmembrane region" description="Helical" evidence="13">
    <location>
        <begin position="130"/>
        <end position="146"/>
    </location>
</feature>
<keyword evidence="15" id="KW-1185">Reference proteome</keyword>
<accession>A0A1H6G1D1</accession>
<evidence type="ECO:0000313" key="14">
    <source>
        <dbReference type="EMBL" id="SEH16268.1"/>
    </source>
</evidence>
<evidence type="ECO:0000256" key="11">
    <source>
        <dbReference type="ARBA" id="ARBA00023201"/>
    </source>
</evidence>
<feature type="transmembrane region" description="Helical" evidence="13">
    <location>
        <begin position="194"/>
        <end position="213"/>
    </location>
</feature>
<evidence type="ECO:0000256" key="3">
    <source>
        <dbReference type="ARBA" id="ARBA00022448"/>
    </source>
</evidence>
<dbReference type="PROSITE" id="PS50283">
    <property type="entry name" value="NA_SOLUT_SYMP_3"/>
    <property type="match status" value="1"/>
</dbReference>
<evidence type="ECO:0000256" key="7">
    <source>
        <dbReference type="ARBA" id="ARBA00022989"/>
    </source>
</evidence>
<comment type="subcellular location">
    <subcellularLocation>
        <location evidence="1">Cell membrane</location>
        <topology evidence="1">Multi-pass membrane protein</topology>
    </subcellularLocation>
</comment>
<feature type="transmembrane region" description="Helical" evidence="13">
    <location>
        <begin position="454"/>
        <end position="472"/>
    </location>
</feature>
<dbReference type="AlphaFoldDB" id="A0A1H6G1D1"/>
<evidence type="ECO:0000256" key="12">
    <source>
        <dbReference type="RuleBase" id="RU362091"/>
    </source>
</evidence>
<evidence type="ECO:0000256" key="2">
    <source>
        <dbReference type="ARBA" id="ARBA00006434"/>
    </source>
</evidence>
<feature type="transmembrane region" description="Helical" evidence="13">
    <location>
        <begin position="427"/>
        <end position="448"/>
    </location>
</feature>
<dbReference type="GO" id="GO:0005886">
    <property type="term" value="C:plasma membrane"/>
    <property type="evidence" value="ECO:0007669"/>
    <property type="project" value="UniProtKB-SubCell"/>
</dbReference>
<evidence type="ECO:0000256" key="13">
    <source>
        <dbReference type="SAM" id="Phobius"/>
    </source>
</evidence>
<dbReference type="InterPro" id="IPR050277">
    <property type="entry name" value="Sodium:Solute_Symporter"/>
</dbReference>
<feature type="transmembrane region" description="Helical" evidence="13">
    <location>
        <begin position="57"/>
        <end position="78"/>
    </location>
</feature>
<feature type="transmembrane region" description="Helical" evidence="13">
    <location>
        <begin position="84"/>
        <end position="109"/>
    </location>
</feature>
<feature type="transmembrane region" description="Helical" evidence="13">
    <location>
        <begin position="15"/>
        <end position="36"/>
    </location>
</feature>
<feature type="transmembrane region" description="Helical" evidence="13">
    <location>
        <begin position="281"/>
        <end position="301"/>
    </location>
</feature>
<dbReference type="RefSeq" id="WP_090507311.1">
    <property type="nucleotide sequence ID" value="NZ_FNWL01000002.1"/>
</dbReference>
<dbReference type="OrthoDB" id="9779at2157"/>
<evidence type="ECO:0000256" key="8">
    <source>
        <dbReference type="ARBA" id="ARBA00023053"/>
    </source>
</evidence>
<feature type="transmembrane region" description="Helical" evidence="13">
    <location>
        <begin position="239"/>
        <end position="260"/>
    </location>
</feature>
<keyword evidence="8" id="KW-0915">Sodium</keyword>
<keyword evidence="6" id="KW-0769">Symport</keyword>
<dbReference type="EMBL" id="FNWL01000002">
    <property type="protein sequence ID" value="SEH16268.1"/>
    <property type="molecule type" value="Genomic_DNA"/>
</dbReference>
<dbReference type="Pfam" id="PF00474">
    <property type="entry name" value="SSF"/>
    <property type="match status" value="1"/>
</dbReference>
<comment type="similarity">
    <text evidence="2 12">Belongs to the sodium:solute symporter (SSF) (TC 2.A.21) family.</text>
</comment>
<dbReference type="InterPro" id="IPR001734">
    <property type="entry name" value="Na/solute_symporter"/>
</dbReference>
<dbReference type="GO" id="GO:0006814">
    <property type="term" value="P:sodium ion transport"/>
    <property type="evidence" value="ECO:0007669"/>
    <property type="project" value="UniProtKB-KW"/>
</dbReference>
<evidence type="ECO:0000256" key="4">
    <source>
        <dbReference type="ARBA" id="ARBA00022475"/>
    </source>
</evidence>
<dbReference type="Proteomes" id="UP000199112">
    <property type="component" value="Unassembled WGS sequence"/>
</dbReference>
<reference evidence="15" key="1">
    <citation type="submission" date="2016-10" db="EMBL/GenBank/DDBJ databases">
        <authorList>
            <person name="Varghese N."/>
            <person name="Submissions S."/>
        </authorList>
    </citation>
    <scope>NUCLEOTIDE SEQUENCE [LARGE SCALE GENOMIC DNA]</scope>
    <source>
        <strain evidence="15">CGMCC 1.8981</strain>
    </source>
</reference>
<proteinExistence type="inferred from homology"/>
<keyword evidence="11" id="KW-0739">Sodium transport</keyword>
<dbReference type="GO" id="GO:0015293">
    <property type="term" value="F:symporter activity"/>
    <property type="evidence" value="ECO:0007669"/>
    <property type="project" value="UniProtKB-KW"/>
</dbReference>
<protein>
    <submittedName>
        <fullName evidence="14">Solute:Na+ symporter, SSS family</fullName>
    </submittedName>
</protein>
<sequence length="500" mass="52997">MIELLQVTPEIESTIETYTVILLYFVVVLAIGVFFYRKSRESTGDFWIAGGEITLPIQVFAMLAVAVTAGSFFGFGGLGYELGIAAGIVFAASVGAGVLLTLMFVAAPIRRSGVYTVPDYLRVRYQSDTVRLLGALIFVIAAWAYLIPQLTAAGITMDFIFPELSYSVGVLAATIVFALYVSLGGMWAVTWTDFIQGILITVLAVLPVPYILLEFGSPGAVMSEATANSPAVAGTEAPWLLLLGLAVVWICASGALPHVGQRIMASDSDRTARRGLMWMNLIYMTIFVLNITFVVGAAMAIEPDLATGDYYYYAVLAEFTGPVVQGLGAAALLAAVMSSTDALLIALSAALSRDIPQSLGMDLSEQLEMRLGALTVWLSALTAAVVAFDPPAIIGAMITFIAGGVASGLFPAMFLGTWWKRANRQGALASMIIGFGAYGVLLAAGVMPYDFTEALITVPLGIAVLVGVSLATDRPTVEELTGFQAFHEREAQPDAVPDDD</sequence>
<dbReference type="InterPro" id="IPR038377">
    <property type="entry name" value="Na/Glc_symporter_sf"/>
</dbReference>
<dbReference type="CDD" id="cd10322">
    <property type="entry name" value="SLC5sbd"/>
    <property type="match status" value="1"/>
</dbReference>
<evidence type="ECO:0000313" key="15">
    <source>
        <dbReference type="Proteomes" id="UP000199112"/>
    </source>
</evidence>
<feature type="transmembrane region" description="Helical" evidence="13">
    <location>
        <begin position="394"/>
        <end position="415"/>
    </location>
</feature>
<keyword evidence="4" id="KW-1003">Cell membrane</keyword>
<gene>
    <name evidence="14" type="ORF">SAMN04487967_2522</name>
</gene>
<evidence type="ECO:0000256" key="1">
    <source>
        <dbReference type="ARBA" id="ARBA00004651"/>
    </source>
</evidence>
<dbReference type="PANTHER" id="PTHR48086">
    <property type="entry name" value="SODIUM/PROLINE SYMPORTER-RELATED"/>
    <property type="match status" value="1"/>
</dbReference>
<dbReference type="PANTHER" id="PTHR48086:SF3">
    <property type="entry name" value="SODIUM_PROLINE SYMPORTER"/>
    <property type="match status" value="1"/>
</dbReference>
<evidence type="ECO:0000256" key="6">
    <source>
        <dbReference type="ARBA" id="ARBA00022847"/>
    </source>
</evidence>
<evidence type="ECO:0000256" key="9">
    <source>
        <dbReference type="ARBA" id="ARBA00023065"/>
    </source>
</evidence>
<keyword evidence="5 13" id="KW-0812">Transmembrane</keyword>
<feature type="transmembrane region" description="Helical" evidence="13">
    <location>
        <begin position="166"/>
        <end position="187"/>
    </location>
</feature>
<evidence type="ECO:0000256" key="5">
    <source>
        <dbReference type="ARBA" id="ARBA00022692"/>
    </source>
</evidence>
<dbReference type="Gene3D" id="1.20.1730.10">
    <property type="entry name" value="Sodium/glucose cotransporter"/>
    <property type="match status" value="1"/>
</dbReference>
<feature type="transmembrane region" description="Helical" evidence="13">
    <location>
        <begin position="329"/>
        <end position="351"/>
    </location>
</feature>
<organism evidence="14 15">
    <name type="scientific">Natronorubrum sediminis</name>
    <dbReference type="NCBI Taxonomy" id="640943"/>
    <lineage>
        <taxon>Archaea</taxon>
        <taxon>Methanobacteriati</taxon>
        <taxon>Methanobacteriota</taxon>
        <taxon>Stenosarchaea group</taxon>
        <taxon>Halobacteria</taxon>
        <taxon>Halobacteriales</taxon>
        <taxon>Natrialbaceae</taxon>
        <taxon>Natronorubrum</taxon>
    </lineage>
</organism>
<feature type="transmembrane region" description="Helical" evidence="13">
    <location>
        <begin position="371"/>
        <end position="388"/>
    </location>
</feature>